<dbReference type="AlphaFoldDB" id="A0A916XZL5"/>
<sequence length="157" mass="18582">MHNSKTDESMKDILDQLEHLMYGYNYQVTFGIDIFESCTNLDDFKVKLKKRYLESKPENANIIPYEIADFWDDINFGLNFRGDSTAGLILNEKKNEKLEKVQLAYKEFIRQFINENTKIYSYPDEEGIPGYPVYWDYRFVLQTDNNKCLFIYGSSSD</sequence>
<keyword evidence="2" id="KW-1185">Reference proteome</keyword>
<evidence type="ECO:0000313" key="2">
    <source>
        <dbReference type="Proteomes" id="UP000625735"/>
    </source>
</evidence>
<proteinExistence type="predicted"/>
<gene>
    <name evidence="1" type="ORF">GCM10011343_13280</name>
</gene>
<comment type="caution">
    <text evidence="1">The sequence shown here is derived from an EMBL/GenBank/DDBJ whole genome shotgun (WGS) entry which is preliminary data.</text>
</comment>
<organism evidence="1 2">
    <name type="scientific">Flavobacterium orientale</name>
    <dbReference type="NCBI Taxonomy" id="1756020"/>
    <lineage>
        <taxon>Bacteria</taxon>
        <taxon>Pseudomonadati</taxon>
        <taxon>Bacteroidota</taxon>
        <taxon>Flavobacteriia</taxon>
        <taxon>Flavobacteriales</taxon>
        <taxon>Flavobacteriaceae</taxon>
        <taxon>Flavobacterium</taxon>
    </lineage>
</organism>
<reference evidence="1" key="1">
    <citation type="journal article" date="2014" name="Int. J. Syst. Evol. Microbiol.">
        <title>Complete genome sequence of Corynebacterium casei LMG S-19264T (=DSM 44701T), isolated from a smear-ripened cheese.</title>
        <authorList>
            <consortium name="US DOE Joint Genome Institute (JGI-PGF)"/>
            <person name="Walter F."/>
            <person name="Albersmeier A."/>
            <person name="Kalinowski J."/>
            <person name="Ruckert C."/>
        </authorList>
    </citation>
    <scope>NUCLEOTIDE SEQUENCE</scope>
    <source>
        <strain evidence="1">CGMCC 1.12506</strain>
    </source>
</reference>
<reference evidence="1" key="2">
    <citation type="submission" date="2020-09" db="EMBL/GenBank/DDBJ databases">
        <authorList>
            <person name="Sun Q."/>
            <person name="Zhou Y."/>
        </authorList>
    </citation>
    <scope>NUCLEOTIDE SEQUENCE</scope>
    <source>
        <strain evidence="1">CGMCC 1.12506</strain>
    </source>
</reference>
<accession>A0A916XZL5</accession>
<protein>
    <submittedName>
        <fullName evidence="1">Uncharacterized protein</fullName>
    </submittedName>
</protein>
<dbReference type="EMBL" id="BMFG01000004">
    <property type="protein sequence ID" value="GGD24450.1"/>
    <property type="molecule type" value="Genomic_DNA"/>
</dbReference>
<name>A0A916XZL5_9FLAO</name>
<dbReference type="Proteomes" id="UP000625735">
    <property type="component" value="Unassembled WGS sequence"/>
</dbReference>
<evidence type="ECO:0000313" key="1">
    <source>
        <dbReference type="EMBL" id="GGD24450.1"/>
    </source>
</evidence>